<dbReference type="InterPro" id="IPR034543">
    <property type="entry name" value="LCL2"/>
</dbReference>
<sequence>MLHITFTVCVFLHVLAVHGFIFNFNQNQHQQQQAQESFEDRVLNNNCPDYLCPDTLECVKSAIDCPCPYPKSQLKCILPHQDNYICISKPAIHDVKINAIYDDPVRGPKAHNKGLRDCGWVNDVFQGNM</sequence>
<evidence type="ECO:0000313" key="6">
    <source>
        <dbReference type="Proteomes" id="UP000005220"/>
    </source>
</evidence>
<proteinExistence type="inferred from homology"/>
<dbReference type="EMBL" id="HE650822">
    <property type="protein sequence ID" value="CCF56587.1"/>
    <property type="molecule type" value="Genomic_DNA"/>
</dbReference>
<dbReference type="HOGENOM" id="CLU_142363_1_0_1"/>
<dbReference type="RefSeq" id="XP_003955722.1">
    <property type="nucleotide sequence ID" value="XM_003955673.1"/>
</dbReference>
<dbReference type="KEGG" id="kaf:KAFR_0B02900"/>
<keyword evidence="6" id="KW-1185">Reference proteome</keyword>
<keyword evidence="3 4" id="KW-0732">Signal</keyword>
<comment type="similarity">
    <text evidence="1">Belongs to the LCL2 family.</text>
</comment>
<accession>H2AQD7</accession>
<evidence type="ECO:0000313" key="5">
    <source>
        <dbReference type="EMBL" id="CCF56587.1"/>
    </source>
</evidence>
<dbReference type="InParanoid" id="H2AQD7"/>
<dbReference type="STRING" id="1071382.H2AQD7"/>
<dbReference type="FunCoup" id="H2AQD7">
    <property type="interactions" value="32"/>
</dbReference>
<dbReference type="GeneID" id="13882968"/>
<dbReference type="eggNOG" id="ENOG502S416">
    <property type="taxonomic scope" value="Eukaryota"/>
</dbReference>
<dbReference type="OrthoDB" id="2234316at2759"/>
<protein>
    <recommendedName>
        <fullName evidence="2">Long chronological lifespan protein 2</fullName>
    </recommendedName>
</protein>
<name>H2AQD7_KAZAF</name>
<dbReference type="AlphaFoldDB" id="H2AQD7"/>
<dbReference type="GO" id="GO:0036503">
    <property type="term" value="P:ERAD pathway"/>
    <property type="evidence" value="ECO:0007669"/>
    <property type="project" value="TreeGrafter"/>
</dbReference>
<evidence type="ECO:0000256" key="3">
    <source>
        <dbReference type="ARBA" id="ARBA00022729"/>
    </source>
</evidence>
<dbReference type="PANTHER" id="PTHR38425">
    <property type="entry name" value="LONG CHRONOLOGICAL LIFESPAN PROTEIN 2"/>
    <property type="match status" value="1"/>
</dbReference>
<dbReference type="Proteomes" id="UP000005220">
    <property type="component" value="Chromosome 2"/>
</dbReference>
<evidence type="ECO:0000256" key="1">
    <source>
        <dbReference type="ARBA" id="ARBA00010545"/>
    </source>
</evidence>
<reference evidence="5 6" key="1">
    <citation type="journal article" date="2011" name="Proc. Natl. Acad. Sci. U.S.A.">
        <title>Evolutionary erosion of yeast sex chromosomes by mating-type switching accidents.</title>
        <authorList>
            <person name="Gordon J.L."/>
            <person name="Armisen D."/>
            <person name="Proux-Wera E."/>
            <person name="Oheigeartaigh S.S."/>
            <person name="Byrne K.P."/>
            <person name="Wolfe K.H."/>
        </authorList>
    </citation>
    <scope>NUCLEOTIDE SEQUENCE [LARGE SCALE GENOMIC DNA]</scope>
    <source>
        <strain evidence="6">ATCC 22294 / BCRC 22015 / CBS 2517 / CECT 1963 / NBRC 1671 / NRRL Y-8276</strain>
    </source>
</reference>
<dbReference type="CDD" id="cd23996">
    <property type="entry name" value="LCL2-like"/>
    <property type="match status" value="1"/>
</dbReference>
<organism evidence="5 6">
    <name type="scientific">Kazachstania africana (strain ATCC 22294 / BCRC 22015 / CBS 2517 / CECT 1963 / NBRC 1671 / NRRL Y-8276)</name>
    <name type="common">Yeast</name>
    <name type="synonym">Kluyveromyces africanus</name>
    <dbReference type="NCBI Taxonomy" id="1071382"/>
    <lineage>
        <taxon>Eukaryota</taxon>
        <taxon>Fungi</taxon>
        <taxon>Dikarya</taxon>
        <taxon>Ascomycota</taxon>
        <taxon>Saccharomycotina</taxon>
        <taxon>Saccharomycetes</taxon>
        <taxon>Saccharomycetales</taxon>
        <taxon>Saccharomycetaceae</taxon>
        <taxon>Kazachstania</taxon>
    </lineage>
</organism>
<gene>
    <name evidence="5" type="primary">KAFR0B02900</name>
    <name evidence="5" type="ORF">KAFR_0B02900</name>
</gene>
<feature type="signal peptide" evidence="4">
    <location>
        <begin position="1"/>
        <end position="19"/>
    </location>
</feature>
<evidence type="ECO:0000256" key="2">
    <source>
        <dbReference type="ARBA" id="ARBA00018534"/>
    </source>
</evidence>
<feature type="chain" id="PRO_5003559868" description="Long chronological lifespan protein 2" evidence="4">
    <location>
        <begin position="20"/>
        <end position="129"/>
    </location>
</feature>
<dbReference type="PANTHER" id="PTHR38425:SF1">
    <property type="entry name" value="LONG CHRONOLOGICAL LIFESPAN PROTEIN 2"/>
    <property type="match status" value="1"/>
</dbReference>
<evidence type="ECO:0000256" key="4">
    <source>
        <dbReference type="SAM" id="SignalP"/>
    </source>
</evidence>